<dbReference type="AlphaFoldDB" id="A0A0E9R8E3"/>
<accession>A0A0E9R8E3</accession>
<reference evidence="1" key="2">
    <citation type="journal article" date="2015" name="Fish Shellfish Immunol.">
        <title>Early steps in the European eel (Anguilla anguilla)-Vibrio vulnificus interaction in the gills: Role of the RtxA13 toxin.</title>
        <authorList>
            <person name="Callol A."/>
            <person name="Pajuelo D."/>
            <person name="Ebbesson L."/>
            <person name="Teles M."/>
            <person name="MacKenzie S."/>
            <person name="Amaro C."/>
        </authorList>
    </citation>
    <scope>NUCLEOTIDE SEQUENCE</scope>
</reference>
<protein>
    <submittedName>
        <fullName evidence="1">Uncharacterized protein</fullName>
    </submittedName>
</protein>
<proteinExistence type="predicted"/>
<dbReference type="EMBL" id="GBXM01083161">
    <property type="protein sequence ID" value="JAH25416.1"/>
    <property type="molecule type" value="Transcribed_RNA"/>
</dbReference>
<sequence>MPLSFFRHSKLPCVKTFSSHLCPQTCQKTSRNSSSIIIPSEC</sequence>
<name>A0A0E9R8E3_ANGAN</name>
<evidence type="ECO:0000313" key="1">
    <source>
        <dbReference type="EMBL" id="JAH25416.1"/>
    </source>
</evidence>
<reference evidence="1" key="1">
    <citation type="submission" date="2014-11" db="EMBL/GenBank/DDBJ databases">
        <authorList>
            <person name="Amaro Gonzalez C."/>
        </authorList>
    </citation>
    <scope>NUCLEOTIDE SEQUENCE</scope>
</reference>
<organism evidence="1">
    <name type="scientific">Anguilla anguilla</name>
    <name type="common">European freshwater eel</name>
    <name type="synonym">Muraena anguilla</name>
    <dbReference type="NCBI Taxonomy" id="7936"/>
    <lineage>
        <taxon>Eukaryota</taxon>
        <taxon>Metazoa</taxon>
        <taxon>Chordata</taxon>
        <taxon>Craniata</taxon>
        <taxon>Vertebrata</taxon>
        <taxon>Euteleostomi</taxon>
        <taxon>Actinopterygii</taxon>
        <taxon>Neopterygii</taxon>
        <taxon>Teleostei</taxon>
        <taxon>Anguilliformes</taxon>
        <taxon>Anguillidae</taxon>
        <taxon>Anguilla</taxon>
    </lineage>
</organism>